<dbReference type="AlphaFoldDB" id="A0A0L8VDA0"/>
<dbReference type="SUPFAM" id="SSF52317">
    <property type="entry name" value="Class I glutamine amidotransferase-like"/>
    <property type="match status" value="1"/>
</dbReference>
<accession>A0A0L8VDA0</accession>
<dbReference type="PANTHER" id="PTHR43235">
    <property type="entry name" value="GLUTAMINE AMIDOTRANSFERASE PB2B2.05-RELATED"/>
    <property type="match status" value="1"/>
</dbReference>
<dbReference type="PANTHER" id="PTHR43235:SF1">
    <property type="entry name" value="GLUTAMINE AMIDOTRANSFERASE PB2B2.05-RELATED"/>
    <property type="match status" value="1"/>
</dbReference>
<gene>
    <name evidence="2" type="ORF">NC99_07500</name>
</gene>
<dbReference type="InterPro" id="IPR029062">
    <property type="entry name" value="Class_I_gatase-like"/>
</dbReference>
<dbReference type="EMBL" id="LGIA01000027">
    <property type="protein sequence ID" value="KOH46439.1"/>
    <property type="molecule type" value="Genomic_DNA"/>
</dbReference>
<dbReference type="Proteomes" id="UP000036958">
    <property type="component" value="Unassembled WGS sequence"/>
</dbReference>
<dbReference type="InterPro" id="IPR011697">
    <property type="entry name" value="Peptidase_C26"/>
</dbReference>
<evidence type="ECO:0000313" key="2">
    <source>
        <dbReference type="EMBL" id="KOH46439.1"/>
    </source>
</evidence>
<dbReference type="GO" id="GO:0005829">
    <property type="term" value="C:cytosol"/>
    <property type="evidence" value="ECO:0007669"/>
    <property type="project" value="TreeGrafter"/>
</dbReference>
<dbReference type="STRING" id="1409788.NC99_07500"/>
<dbReference type="OrthoDB" id="9804920at2"/>
<proteinExistence type="predicted"/>
<dbReference type="InterPro" id="IPR044668">
    <property type="entry name" value="PuuD-like"/>
</dbReference>
<organism evidence="2 3">
    <name type="scientific">Sunxiuqinia dokdonensis</name>
    <dbReference type="NCBI Taxonomy" id="1409788"/>
    <lineage>
        <taxon>Bacteria</taxon>
        <taxon>Pseudomonadati</taxon>
        <taxon>Bacteroidota</taxon>
        <taxon>Bacteroidia</taxon>
        <taxon>Marinilabiliales</taxon>
        <taxon>Prolixibacteraceae</taxon>
        <taxon>Sunxiuqinia</taxon>
    </lineage>
</organism>
<evidence type="ECO:0000313" key="3">
    <source>
        <dbReference type="Proteomes" id="UP000036958"/>
    </source>
</evidence>
<dbReference type="GO" id="GO:0006598">
    <property type="term" value="P:polyamine catabolic process"/>
    <property type="evidence" value="ECO:0007669"/>
    <property type="project" value="TreeGrafter"/>
</dbReference>
<keyword evidence="1" id="KW-0732">Signal</keyword>
<keyword evidence="3" id="KW-1185">Reference proteome</keyword>
<name>A0A0L8VDA0_9BACT</name>
<dbReference type="PROSITE" id="PS51273">
    <property type="entry name" value="GATASE_TYPE_1"/>
    <property type="match status" value="1"/>
</dbReference>
<feature type="chain" id="PRO_5005591603" evidence="1">
    <location>
        <begin position="25"/>
        <end position="367"/>
    </location>
</feature>
<evidence type="ECO:0000256" key="1">
    <source>
        <dbReference type="SAM" id="SignalP"/>
    </source>
</evidence>
<comment type="caution">
    <text evidence="2">The sequence shown here is derived from an EMBL/GenBank/DDBJ whole genome shotgun (WGS) entry which is preliminary data.</text>
</comment>
<dbReference type="Pfam" id="PF07722">
    <property type="entry name" value="Peptidase_C26"/>
    <property type="match status" value="1"/>
</dbReference>
<feature type="signal peptide" evidence="1">
    <location>
        <begin position="1"/>
        <end position="24"/>
    </location>
</feature>
<sequence length="367" mass="42678">MKRNTFVTFFLLFLCFLAHLPAAAQDYFKNGGEPGKTYILITHPTVENIKTMKYLIDNNIFFVGETEIVGIYYSFESYNYNQSIDYIRDNELSRFHLQHLTGMLRPDNIFTENDFSANFEILFQQTLGIFFFGGPDIQPELYGEENQYAVVTDPYRHLFEISLLFHLLGGPQNPDFVPLLESNPKYFIAGFCLGMQSMNVATGGSLVQDIPSEIYGIDDPAEIVQLDKDQIHRNYWQEIFESDQLMTSNFHQLELVENGFFRNDVKWRPAISPPVLSSHHQAIENLNDCWEITAWSMDKKVIEGIRHKKYPNVFAVQFHPEAPALYEAGDLLIFSPSDQPKTYFDRIGEDGQKFHRRLWRYISRSIQ</sequence>
<protein>
    <submittedName>
        <fullName evidence="2">Uncharacterized protein</fullName>
    </submittedName>
</protein>
<dbReference type="GO" id="GO:0033969">
    <property type="term" value="F:gamma-glutamyl-gamma-aminobutyrate hydrolase activity"/>
    <property type="evidence" value="ECO:0007669"/>
    <property type="project" value="TreeGrafter"/>
</dbReference>
<dbReference type="Gene3D" id="3.40.50.880">
    <property type="match status" value="1"/>
</dbReference>
<dbReference type="RefSeq" id="WP_082326281.1">
    <property type="nucleotide sequence ID" value="NZ_LGIA01000027.1"/>
</dbReference>
<reference evidence="3" key="1">
    <citation type="submission" date="2015-07" db="EMBL/GenBank/DDBJ databases">
        <title>Genome sequencing of Sunxiuqinia dokdonensis strain SK.</title>
        <authorList>
            <person name="Ahn S."/>
            <person name="Kim B.-C."/>
        </authorList>
    </citation>
    <scope>NUCLEOTIDE SEQUENCE [LARGE SCALE GENOMIC DNA]</scope>
    <source>
        <strain evidence="3">SK</strain>
    </source>
</reference>